<dbReference type="OrthoDB" id="1872379at2759"/>
<evidence type="ECO:0000256" key="3">
    <source>
        <dbReference type="SAM" id="MobiDB-lite"/>
    </source>
</evidence>
<dbReference type="PROSITE" id="PS50005">
    <property type="entry name" value="TPR"/>
    <property type="match status" value="1"/>
</dbReference>
<evidence type="ECO:0000259" key="4">
    <source>
        <dbReference type="Pfam" id="PF20411"/>
    </source>
</evidence>
<dbReference type="GeneID" id="38774793"/>
<dbReference type="InParanoid" id="A0A401G6T0"/>
<feature type="repeat" description="TPR" evidence="1">
    <location>
        <begin position="732"/>
        <end position="765"/>
    </location>
</feature>
<feature type="domain" description="DUF6697" evidence="4">
    <location>
        <begin position="313"/>
        <end position="477"/>
    </location>
</feature>
<reference evidence="5 6" key="1">
    <citation type="journal article" date="2018" name="Sci. Rep.">
        <title>Genome sequence of the cauliflower mushroom Sparassis crispa (Hanabiratake) and its association with beneficial usage.</title>
        <authorList>
            <person name="Kiyama R."/>
            <person name="Furutani Y."/>
            <person name="Kawaguchi K."/>
            <person name="Nakanishi T."/>
        </authorList>
    </citation>
    <scope>NUCLEOTIDE SEQUENCE [LARGE SCALE GENOMIC DNA]</scope>
</reference>
<sequence>MAELLGQEEFTVKQMGMAYIFAHSAFELKNEKKGLVQEITLLRQQVATLEKDHQITLLRQQVATLEKDHHTSTSPVADNKEILDLRNQLQQVSDTVARKQLENDNLEQKCQANTQELQAEISCLRSQLEGQDAELQRSKSQAELLDQRLAEVEREKKAAEVKVEEARQESSREQDKASAQLQEMTLELQQLSEVIQKQVNYIDSLQRKAAEHSQVEHKDQGTQVEVRYRSVGIGVQSQEVDPTARRVRLSTAAKASGSSLSAPKQAGRGTANDGEPVRLTAHASPIPPHRLDVLRSLPTVHVELPAGVPNMKFSRKDLVDIIGGTIYSLIVRVVGSATSFAHDWDIGEYLCPNMEHNPWAPTGPGSHGFMQVGLGREKDAFNEPEIRHVFVGAKSQYYYCGKYEVVRVERLTVAEWQTLPEHVKKQYSVTTGNKEKAQKHGTHSQIRAKYDSGDLLAPCVLLRCIEFDLKFYDALRAAYAHLNKPRTVSSVSASTSISAGAKRRRDEKPSDESEHSDEDTHIKKPRIAHIENSARRQSIRISLRRASGKVHVYDESSDDELDSSLKPELLGDIGHTVYWVLVFHFVAAESNLIFLWITALPTTSGNDTVNISSAEAHAEINHLETRKCLAEAEHLKTEGNEHFRAKRWEEALGVYRAALGRLPKRRELGQKSPPSNEKEKQGKGEDSEDEDTETARNAPRTSNSGEEGDQIQEEPDDRPLTELEVECAQARSILNANIGACYVKIGDHKEAVAACTQALTDNPRYIKALQRRAASNDQINTWSSLTSAQEDYNTLLILLPPSSPQIAETKRALASIKPRLDAAQKRETAEMLDKLKGLGNNILGNFGLSTDNFQFTPNGQGGYSMNFVK</sequence>
<protein>
    <recommendedName>
        <fullName evidence="4">DUF6697 domain-containing protein</fullName>
    </recommendedName>
</protein>
<dbReference type="STRING" id="139825.A0A401G6T0"/>
<keyword evidence="2" id="KW-0175">Coiled coil</keyword>
<feature type="region of interest" description="Disordered" evidence="3">
    <location>
        <begin position="250"/>
        <end position="284"/>
    </location>
</feature>
<organism evidence="5 6">
    <name type="scientific">Sparassis crispa</name>
    <dbReference type="NCBI Taxonomy" id="139825"/>
    <lineage>
        <taxon>Eukaryota</taxon>
        <taxon>Fungi</taxon>
        <taxon>Dikarya</taxon>
        <taxon>Basidiomycota</taxon>
        <taxon>Agaricomycotina</taxon>
        <taxon>Agaricomycetes</taxon>
        <taxon>Polyporales</taxon>
        <taxon>Sparassidaceae</taxon>
        <taxon>Sparassis</taxon>
    </lineage>
</organism>
<feature type="coiled-coil region" evidence="2">
    <location>
        <begin position="82"/>
        <end position="208"/>
    </location>
</feature>
<evidence type="ECO:0000313" key="6">
    <source>
        <dbReference type="Proteomes" id="UP000287166"/>
    </source>
</evidence>
<dbReference type="SUPFAM" id="SSF48452">
    <property type="entry name" value="TPR-like"/>
    <property type="match status" value="1"/>
</dbReference>
<dbReference type="InterPro" id="IPR011990">
    <property type="entry name" value="TPR-like_helical_dom_sf"/>
</dbReference>
<evidence type="ECO:0000256" key="2">
    <source>
        <dbReference type="SAM" id="Coils"/>
    </source>
</evidence>
<feature type="coiled-coil region" evidence="2">
    <location>
        <begin position="25"/>
        <end position="52"/>
    </location>
</feature>
<comment type="caution">
    <text evidence="5">The sequence shown here is derived from an EMBL/GenBank/DDBJ whole genome shotgun (WGS) entry which is preliminary data.</text>
</comment>
<dbReference type="PANTHER" id="PTHR46014">
    <property type="entry name" value="TETRATRICOPEPTIDE REPEAT PROTEIN 1"/>
    <property type="match status" value="1"/>
</dbReference>
<dbReference type="InterPro" id="IPR052769">
    <property type="entry name" value="TPR_domain_protein"/>
</dbReference>
<feature type="compositionally biased region" description="Basic and acidic residues" evidence="3">
    <location>
        <begin position="676"/>
        <end position="685"/>
    </location>
</feature>
<dbReference type="InterPro" id="IPR046520">
    <property type="entry name" value="DUF6697"/>
</dbReference>
<keyword evidence="6" id="KW-1185">Reference proteome</keyword>
<dbReference type="EMBL" id="BFAD01000001">
    <property type="protein sequence ID" value="GBE77876.1"/>
    <property type="molecule type" value="Genomic_DNA"/>
</dbReference>
<dbReference type="RefSeq" id="XP_027608789.1">
    <property type="nucleotide sequence ID" value="XM_027752988.1"/>
</dbReference>
<dbReference type="AlphaFoldDB" id="A0A401G6T0"/>
<feature type="compositionally biased region" description="Acidic residues" evidence="3">
    <location>
        <begin position="706"/>
        <end position="716"/>
    </location>
</feature>
<dbReference type="Pfam" id="PF20411">
    <property type="entry name" value="DUF6697"/>
    <property type="match status" value="1"/>
</dbReference>
<evidence type="ECO:0000256" key="1">
    <source>
        <dbReference type="PROSITE-ProRule" id="PRU00339"/>
    </source>
</evidence>
<name>A0A401G6T0_9APHY</name>
<evidence type="ECO:0000313" key="5">
    <source>
        <dbReference type="EMBL" id="GBE77876.1"/>
    </source>
</evidence>
<dbReference type="Proteomes" id="UP000287166">
    <property type="component" value="Unassembled WGS sequence"/>
</dbReference>
<feature type="region of interest" description="Disordered" evidence="3">
    <location>
        <begin position="493"/>
        <end position="526"/>
    </location>
</feature>
<proteinExistence type="predicted"/>
<keyword evidence="1" id="KW-0802">TPR repeat</keyword>
<gene>
    <name evidence="5" type="ORF">SCP_0107580</name>
</gene>
<dbReference type="PANTHER" id="PTHR46014:SF1">
    <property type="entry name" value="TETRATRICOPEPTIDE REPEAT PROTEIN 1"/>
    <property type="match status" value="1"/>
</dbReference>
<dbReference type="SMART" id="SM00028">
    <property type="entry name" value="TPR"/>
    <property type="match status" value="2"/>
</dbReference>
<accession>A0A401G6T0</accession>
<dbReference type="InterPro" id="IPR019734">
    <property type="entry name" value="TPR_rpt"/>
</dbReference>
<dbReference type="Gene3D" id="1.25.40.10">
    <property type="entry name" value="Tetratricopeptide repeat domain"/>
    <property type="match status" value="1"/>
</dbReference>
<feature type="region of interest" description="Disordered" evidence="3">
    <location>
        <begin position="663"/>
        <end position="719"/>
    </location>
</feature>
<feature type="compositionally biased region" description="Basic and acidic residues" evidence="3">
    <location>
        <begin position="504"/>
        <end position="526"/>
    </location>
</feature>